<sequence>MLSMRPADVASLSIDKYDTSDKMWYRSNYSWYCTGYSKIKDETGSEEPRPFLLMVKDPIRAKELLTWIQNAIPEKFTFLQKNRSGILVNVNPINTTIAEHGITSRKLRVIGADHASRIYGVGMILIINICENWLADK</sequence>
<gene>
    <name evidence="1" type="ORF">RhiirC2_795511</name>
</gene>
<dbReference type="AlphaFoldDB" id="A0A2N1MBI4"/>
<dbReference type="EMBL" id="LLXL01003288">
    <property type="protein sequence ID" value="PKK58968.1"/>
    <property type="molecule type" value="Genomic_DNA"/>
</dbReference>
<dbReference type="VEuPathDB" id="FungiDB:RhiirA1_471900"/>
<organism evidence="1 2">
    <name type="scientific">Rhizophagus irregularis</name>
    <dbReference type="NCBI Taxonomy" id="588596"/>
    <lineage>
        <taxon>Eukaryota</taxon>
        <taxon>Fungi</taxon>
        <taxon>Fungi incertae sedis</taxon>
        <taxon>Mucoromycota</taxon>
        <taxon>Glomeromycotina</taxon>
        <taxon>Glomeromycetes</taxon>
        <taxon>Glomerales</taxon>
        <taxon>Glomeraceae</taxon>
        <taxon>Rhizophagus</taxon>
    </lineage>
</organism>
<dbReference type="VEuPathDB" id="FungiDB:FUN_025229"/>
<reference evidence="1 2" key="2">
    <citation type="submission" date="2017-10" db="EMBL/GenBank/DDBJ databases">
        <title>Extensive intraspecific genome diversity in a model arbuscular mycorrhizal fungus.</title>
        <authorList>
            <person name="Chen E.C.H."/>
            <person name="Morin E."/>
            <person name="Baudet D."/>
            <person name="Noel J."/>
            <person name="Ndikumana S."/>
            <person name="Charron P."/>
            <person name="St-Onge C."/>
            <person name="Giorgi J."/>
            <person name="Grigoriev I.V."/>
            <person name="Roux C."/>
            <person name="Martin F.M."/>
            <person name="Corradi N."/>
        </authorList>
    </citation>
    <scope>NUCLEOTIDE SEQUENCE [LARGE SCALE GENOMIC DNA]</scope>
    <source>
        <strain evidence="1 2">C2</strain>
    </source>
</reference>
<protein>
    <submittedName>
        <fullName evidence="1">Uncharacterized protein</fullName>
    </submittedName>
</protein>
<name>A0A2N1MBI4_9GLOM</name>
<dbReference type="Proteomes" id="UP000233469">
    <property type="component" value="Unassembled WGS sequence"/>
</dbReference>
<evidence type="ECO:0000313" key="1">
    <source>
        <dbReference type="EMBL" id="PKK58968.1"/>
    </source>
</evidence>
<comment type="caution">
    <text evidence="1">The sequence shown here is derived from an EMBL/GenBank/DDBJ whole genome shotgun (WGS) entry which is preliminary data.</text>
</comment>
<proteinExistence type="predicted"/>
<accession>A0A2N1MBI4</accession>
<reference evidence="1 2" key="1">
    <citation type="submission" date="2016-04" db="EMBL/GenBank/DDBJ databases">
        <title>Genome analyses suggest a sexual origin of heterokaryosis in a supposedly ancient asexual fungus.</title>
        <authorList>
            <person name="Ropars J."/>
            <person name="Sedzielewska K."/>
            <person name="Noel J."/>
            <person name="Charron P."/>
            <person name="Farinelli L."/>
            <person name="Marton T."/>
            <person name="Kruger M."/>
            <person name="Pelin A."/>
            <person name="Brachmann A."/>
            <person name="Corradi N."/>
        </authorList>
    </citation>
    <scope>NUCLEOTIDE SEQUENCE [LARGE SCALE GENOMIC DNA]</scope>
    <source>
        <strain evidence="1 2">C2</strain>
    </source>
</reference>
<evidence type="ECO:0000313" key="2">
    <source>
        <dbReference type="Proteomes" id="UP000233469"/>
    </source>
</evidence>